<evidence type="ECO:0000256" key="16">
    <source>
        <dbReference type="SAM" id="Phobius"/>
    </source>
</evidence>
<comment type="caution">
    <text evidence="17">The sequence shown here is derived from an EMBL/GenBank/DDBJ whole genome shotgun (WGS) entry which is preliminary data.</text>
</comment>
<dbReference type="InterPro" id="IPR001182">
    <property type="entry name" value="FtsW/RodA"/>
</dbReference>
<evidence type="ECO:0000256" key="7">
    <source>
        <dbReference type="ARBA" id="ARBA00022989"/>
    </source>
</evidence>
<dbReference type="Proteomes" id="UP000177371">
    <property type="component" value="Unassembled WGS sequence"/>
</dbReference>
<dbReference type="PANTHER" id="PTHR30474">
    <property type="entry name" value="CELL CYCLE PROTEIN"/>
    <property type="match status" value="1"/>
</dbReference>
<keyword evidence="8 16" id="KW-0472">Membrane</keyword>
<evidence type="ECO:0000256" key="11">
    <source>
        <dbReference type="ARBA" id="ARBA00038053"/>
    </source>
</evidence>
<dbReference type="AlphaFoldDB" id="A0A1F4V322"/>
<comment type="similarity">
    <text evidence="11">Belongs to the SEDS family. FtsW subfamily.</text>
</comment>
<keyword evidence="6" id="KW-0573">Peptidoglycan synthesis</keyword>
<keyword evidence="7 16" id="KW-1133">Transmembrane helix</keyword>
<organism evidence="17 18">
    <name type="scientific">candidate division WWE3 bacterium RBG_16_37_10</name>
    <dbReference type="NCBI Taxonomy" id="1802610"/>
    <lineage>
        <taxon>Bacteria</taxon>
        <taxon>Katanobacteria</taxon>
    </lineage>
</organism>
<evidence type="ECO:0000256" key="9">
    <source>
        <dbReference type="ARBA" id="ARBA00032370"/>
    </source>
</evidence>
<feature type="transmembrane region" description="Helical" evidence="16">
    <location>
        <begin position="297"/>
        <end position="317"/>
    </location>
</feature>
<feature type="transmembrane region" description="Helical" evidence="16">
    <location>
        <begin position="211"/>
        <end position="231"/>
    </location>
</feature>
<dbReference type="GO" id="GO:0015648">
    <property type="term" value="F:lipid-linked peptidoglycan transporter activity"/>
    <property type="evidence" value="ECO:0007669"/>
    <property type="project" value="TreeGrafter"/>
</dbReference>
<dbReference type="EMBL" id="MEUT01000017">
    <property type="protein sequence ID" value="OGC51571.1"/>
    <property type="molecule type" value="Genomic_DNA"/>
</dbReference>
<dbReference type="Pfam" id="PF01098">
    <property type="entry name" value="FTSW_RODA_SPOVE"/>
    <property type="match status" value="1"/>
</dbReference>
<evidence type="ECO:0000256" key="5">
    <source>
        <dbReference type="ARBA" id="ARBA00022960"/>
    </source>
</evidence>
<evidence type="ECO:0000256" key="8">
    <source>
        <dbReference type="ARBA" id="ARBA00023136"/>
    </source>
</evidence>
<comment type="subcellular location">
    <subcellularLocation>
        <location evidence="1">Membrane</location>
        <topology evidence="1">Multi-pass membrane protein</topology>
    </subcellularLocation>
</comment>
<evidence type="ECO:0000256" key="10">
    <source>
        <dbReference type="ARBA" id="ARBA00033270"/>
    </source>
</evidence>
<evidence type="ECO:0000256" key="15">
    <source>
        <dbReference type="ARBA" id="ARBA00049902"/>
    </source>
</evidence>
<comment type="catalytic activity">
    <reaction evidence="15">
        <text>[GlcNAc-(1-&gt;4)-Mur2Ac(oyl-L-Ala-gamma-D-Glu-L-Lys-D-Ala-D-Ala)](n)-di-trans,octa-cis-undecaprenyl diphosphate + beta-D-GlcNAc-(1-&gt;4)-Mur2Ac(oyl-L-Ala-gamma-D-Glu-L-Lys-D-Ala-D-Ala)-di-trans,octa-cis-undecaprenyl diphosphate = [GlcNAc-(1-&gt;4)-Mur2Ac(oyl-L-Ala-gamma-D-Glu-L-Lys-D-Ala-D-Ala)](n+1)-di-trans,octa-cis-undecaprenyl diphosphate + di-trans,octa-cis-undecaprenyl diphosphate + H(+)</text>
        <dbReference type="Rhea" id="RHEA:23708"/>
        <dbReference type="Rhea" id="RHEA-COMP:9602"/>
        <dbReference type="Rhea" id="RHEA-COMP:9603"/>
        <dbReference type="ChEBI" id="CHEBI:15378"/>
        <dbReference type="ChEBI" id="CHEBI:58405"/>
        <dbReference type="ChEBI" id="CHEBI:60033"/>
        <dbReference type="ChEBI" id="CHEBI:78435"/>
        <dbReference type="EC" id="2.4.99.28"/>
    </reaction>
</comment>
<dbReference type="GO" id="GO:0032153">
    <property type="term" value="C:cell division site"/>
    <property type="evidence" value="ECO:0007669"/>
    <property type="project" value="TreeGrafter"/>
</dbReference>
<evidence type="ECO:0000256" key="4">
    <source>
        <dbReference type="ARBA" id="ARBA00022692"/>
    </source>
</evidence>
<evidence type="ECO:0000313" key="18">
    <source>
        <dbReference type="Proteomes" id="UP000177371"/>
    </source>
</evidence>
<evidence type="ECO:0000256" key="13">
    <source>
        <dbReference type="ARBA" id="ARBA00041418"/>
    </source>
</evidence>
<dbReference type="STRING" id="1802610.A2W32_03905"/>
<proteinExistence type="inferred from homology"/>
<feature type="transmembrane region" description="Helical" evidence="16">
    <location>
        <begin position="21"/>
        <end position="44"/>
    </location>
</feature>
<evidence type="ECO:0000256" key="1">
    <source>
        <dbReference type="ARBA" id="ARBA00004141"/>
    </source>
</evidence>
<keyword evidence="2" id="KW-0328">Glycosyltransferase</keyword>
<keyword evidence="4 16" id="KW-0812">Transmembrane</keyword>
<sequence length="388" mass="43083">MRKKIKNLPVYTPDKKLLGAIFALVVFGIIMVYDATLVFSYGTFGEAYRFAYLQIAWAVLGTLGFIYFYKIDYSKLRKPAYILFLFSLILLIILALVGIFPCSENTIFTPCLNGANRWFYLNPDPFPKIPLIGVLGFQPAELAKFSLVLYLSVHLDKYLKHNKKESFWIYFIPTILFSFLILLQPNMSTAAIVFIIGSAIYFSSGAGIKKLLIIIPIITLLGLTVMLLSPYRRERLLSYIKVSGNSEVEESYHSKQISIALGSGGLLGVGLGQSRQKFQYLPETSADSIFAIVGEEMGFVGSLLVIALFTFLLYRGYETAKNANDNLGRMLAVGITTWFGIQFFVNVAAMARIIPLTGVPIPLISYGGSSMLFGMMGLGILANVSKRS</sequence>
<feature type="transmembrane region" description="Helical" evidence="16">
    <location>
        <begin position="81"/>
        <end position="100"/>
    </location>
</feature>
<name>A0A1F4V322_UNCKA</name>
<dbReference type="GO" id="GO:0009252">
    <property type="term" value="P:peptidoglycan biosynthetic process"/>
    <property type="evidence" value="ECO:0007669"/>
    <property type="project" value="UniProtKB-KW"/>
</dbReference>
<dbReference type="GO" id="GO:0051301">
    <property type="term" value="P:cell division"/>
    <property type="evidence" value="ECO:0007669"/>
    <property type="project" value="InterPro"/>
</dbReference>
<feature type="transmembrane region" description="Helical" evidence="16">
    <location>
        <begin position="165"/>
        <end position="182"/>
    </location>
</feature>
<feature type="transmembrane region" description="Helical" evidence="16">
    <location>
        <begin position="188"/>
        <end position="204"/>
    </location>
</feature>
<dbReference type="PANTHER" id="PTHR30474:SF2">
    <property type="entry name" value="PEPTIDOGLYCAN GLYCOSYLTRANSFERASE FTSW-RELATED"/>
    <property type="match status" value="1"/>
</dbReference>
<reference evidence="17 18" key="1">
    <citation type="journal article" date="2016" name="Nat. Commun.">
        <title>Thousands of microbial genomes shed light on interconnected biogeochemical processes in an aquifer system.</title>
        <authorList>
            <person name="Anantharaman K."/>
            <person name="Brown C.T."/>
            <person name="Hug L.A."/>
            <person name="Sharon I."/>
            <person name="Castelle C.J."/>
            <person name="Probst A.J."/>
            <person name="Thomas B.C."/>
            <person name="Singh A."/>
            <person name="Wilkins M.J."/>
            <person name="Karaoz U."/>
            <person name="Brodie E.L."/>
            <person name="Williams K.H."/>
            <person name="Hubbard S.S."/>
            <person name="Banfield J.F."/>
        </authorList>
    </citation>
    <scope>NUCLEOTIDE SEQUENCE [LARGE SCALE GENOMIC DNA]</scope>
</reference>
<dbReference type="PROSITE" id="PS00428">
    <property type="entry name" value="FTSW_RODA_SPOVE"/>
    <property type="match status" value="1"/>
</dbReference>
<feature type="transmembrane region" description="Helical" evidence="16">
    <location>
        <begin position="50"/>
        <end position="69"/>
    </location>
</feature>
<dbReference type="GO" id="GO:0005886">
    <property type="term" value="C:plasma membrane"/>
    <property type="evidence" value="ECO:0007669"/>
    <property type="project" value="TreeGrafter"/>
</dbReference>
<evidence type="ECO:0000256" key="12">
    <source>
        <dbReference type="ARBA" id="ARBA00041185"/>
    </source>
</evidence>
<dbReference type="EC" id="2.4.99.28" evidence="14"/>
<gene>
    <name evidence="17" type="ORF">A2W32_03905</name>
</gene>
<evidence type="ECO:0000256" key="14">
    <source>
        <dbReference type="ARBA" id="ARBA00044770"/>
    </source>
</evidence>
<keyword evidence="5" id="KW-0133">Cell shape</keyword>
<evidence type="ECO:0000256" key="2">
    <source>
        <dbReference type="ARBA" id="ARBA00022676"/>
    </source>
</evidence>
<protein>
    <recommendedName>
        <fullName evidence="12">Probable peptidoglycan glycosyltransferase FtsW</fullName>
        <ecNumber evidence="14">2.4.99.28</ecNumber>
    </recommendedName>
    <alternativeName>
        <fullName evidence="13">Cell division protein FtsW</fullName>
    </alternativeName>
    <alternativeName>
        <fullName evidence="10">Cell wall polymerase</fullName>
    </alternativeName>
    <alternativeName>
        <fullName evidence="9">Peptidoglycan polymerase</fullName>
    </alternativeName>
</protein>
<feature type="transmembrane region" description="Helical" evidence="16">
    <location>
        <begin position="129"/>
        <end position="153"/>
    </location>
</feature>
<evidence type="ECO:0000256" key="6">
    <source>
        <dbReference type="ARBA" id="ARBA00022984"/>
    </source>
</evidence>
<keyword evidence="3" id="KW-0808">Transferase</keyword>
<evidence type="ECO:0000313" key="17">
    <source>
        <dbReference type="EMBL" id="OGC51571.1"/>
    </source>
</evidence>
<feature type="transmembrane region" description="Helical" evidence="16">
    <location>
        <begin position="329"/>
        <end position="351"/>
    </location>
</feature>
<dbReference type="GO" id="GO:0008360">
    <property type="term" value="P:regulation of cell shape"/>
    <property type="evidence" value="ECO:0007669"/>
    <property type="project" value="UniProtKB-KW"/>
</dbReference>
<dbReference type="InterPro" id="IPR018365">
    <property type="entry name" value="Cell_cycle_FtsW-rel_CS"/>
</dbReference>
<evidence type="ECO:0000256" key="3">
    <source>
        <dbReference type="ARBA" id="ARBA00022679"/>
    </source>
</evidence>
<accession>A0A1F4V322</accession>
<dbReference type="GO" id="GO:0008955">
    <property type="term" value="F:peptidoglycan glycosyltransferase activity"/>
    <property type="evidence" value="ECO:0007669"/>
    <property type="project" value="UniProtKB-EC"/>
</dbReference>
<feature type="transmembrane region" description="Helical" evidence="16">
    <location>
        <begin position="363"/>
        <end position="384"/>
    </location>
</feature>